<keyword evidence="3" id="KW-1185">Reference proteome</keyword>
<name>A0ABV2DQC3_9HYPH</name>
<evidence type="ECO:0008006" key="4">
    <source>
        <dbReference type="Google" id="ProtNLM"/>
    </source>
</evidence>
<proteinExistence type="predicted"/>
<feature type="compositionally biased region" description="Basic and acidic residues" evidence="1">
    <location>
        <begin position="105"/>
        <end position="117"/>
    </location>
</feature>
<comment type="caution">
    <text evidence="2">The sequence shown here is derived from an EMBL/GenBank/DDBJ whole genome shotgun (WGS) entry which is preliminary data.</text>
</comment>
<evidence type="ECO:0000313" key="2">
    <source>
        <dbReference type="EMBL" id="MET2832286.1"/>
    </source>
</evidence>
<feature type="region of interest" description="Disordered" evidence="1">
    <location>
        <begin position="90"/>
        <end position="117"/>
    </location>
</feature>
<organism evidence="2 3">
    <name type="scientific">Mesorhizobium shangrilense</name>
    <dbReference type="NCBI Taxonomy" id="460060"/>
    <lineage>
        <taxon>Bacteria</taxon>
        <taxon>Pseudomonadati</taxon>
        <taxon>Pseudomonadota</taxon>
        <taxon>Alphaproteobacteria</taxon>
        <taxon>Hyphomicrobiales</taxon>
        <taxon>Phyllobacteriaceae</taxon>
        <taxon>Mesorhizobium</taxon>
    </lineage>
</organism>
<reference evidence="2 3" key="1">
    <citation type="submission" date="2024-06" db="EMBL/GenBank/DDBJ databases">
        <authorList>
            <person name="Kim D.-U."/>
        </authorList>
    </citation>
    <scope>NUCLEOTIDE SEQUENCE [LARGE SCALE GENOMIC DNA]</scope>
    <source>
        <strain evidence="2 3">KACC15460</strain>
    </source>
</reference>
<dbReference type="Proteomes" id="UP001548832">
    <property type="component" value="Unassembled WGS sequence"/>
</dbReference>
<gene>
    <name evidence="2" type="ORF">ABVQ20_35630</name>
</gene>
<accession>A0ABV2DQC3</accession>
<sequence length="117" mass="13516">MVVSMKDHPFYERMRTVPLNEAASMISTTPVDRAPKDLRRRIFREFARLLLVNRAERKKYGFNSDSGGEIVRGLEQAYQAGVEAAKRELSLQTRKVGQIQPQQPRRRDTGPWKLSDD</sequence>
<protein>
    <recommendedName>
        <fullName evidence="4">ProQ/FinO domain-containing protein</fullName>
    </recommendedName>
</protein>
<evidence type="ECO:0000256" key="1">
    <source>
        <dbReference type="SAM" id="MobiDB-lite"/>
    </source>
</evidence>
<dbReference type="EMBL" id="JBEWSZ010000008">
    <property type="protein sequence ID" value="MET2832286.1"/>
    <property type="molecule type" value="Genomic_DNA"/>
</dbReference>
<dbReference type="RefSeq" id="WP_354464511.1">
    <property type="nucleotide sequence ID" value="NZ_JBEWSZ010000008.1"/>
</dbReference>
<feature type="compositionally biased region" description="Polar residues" evidence="1">
    <location>
        <begin position="90"/>
        <end position="103"/>
    </location>
</feature>
<evidence type="ECO:0000313" key="3">
    <source>
        <dbReference type="Proteomes" id="UP001548832"/>
    </source>
</evidence>